<dbReference type="PANTHER" id="PTHR11371:SF31">
    <property type="entry name" value="EXTRACELLULAR NUCLEASE"/>
    <property type="match status" value="1"/>
</dbReference>
<keyword evidence="4" id="KW-1133">Transmembrane helix</keyword>
<evidence type="ECO:0000256" key="3">
    <source>
        <dbReference type="ARBA" id="ARBA00022801"/>
    </source>
</evidence>
<dbReference type="InterPro" id="IPR005135">
    <property type="entry name" value="Endo/exonuclease/phosphatase"/>
</dbReference>
<dbReference type="GO" id="GO:0003677">
    <property type="term" value="F:DNA binding"/>
    <property type="evidence" value="ECO:0007669"/>
    <property type="project" value="TreeGrafter"/>
</dbReference>
<dbReference type="Pfam" id="PF03372">
    <property type="entry name" value="Exo_endo_phos"/>
    <property type="match status" value="1"/>
</dbReference>
<dbReference type="GO" id="GO:0004530">
    <property type="term" value="F:deoxyribonuclease I activity"/>
    <property type="evidence" value="ECO:0007669"/>
    <property type="project" value="TreeGrafter"/>
</dbReference>
<dbReference type="InterPro" id="IPR016202">
    <property type="entry name" value="DNase_I"/>
</dbReference>
<sequence length="309" mass="35396">ANFKKRSIGVLITASIGLLYLFLQLGHKECKQNNECELSLCDCKCYQTGQTPEFLEDKICEINCQEEYNISGCECRNNKCSETILSPSLLPSTTETLKTAAFNIQIFGKTKRGKDEVMDVLKKIAQEFDIILVQELRDAKEETAPYYLQKINDAVGYPKYALKRSSRLGRGTNKEAYAYFYNTDRVEFIEASDYVYNDTNDIFQREPYIISFRSGNFDFTLVGIHIKPDDATSEIGHLVDVVDSILVKSPNEKDVIVMGDFNADGSYFNESDNTNPFKSSKYRWVITNDMDTMTKTDWTYDRMVMMNPT</sequence>
<accession>X1NPW1</accession>
<feature type="domain" description="Endonuclease/exonuclease/phosphatase" evidence="5">
    <location>
        <begin position="101"/>
        <end position="265"/>
    </location>
</feature>
<keyword evidence="4" id="KW-0812">Transmembrane</keyword>
<evidence type="ECO:0000256" key="1">
    <source>
        <dbReference type="ARBA" id="ARBA00007359"/>
    </source>
</evidence>
<dbReference type="Gene3D" id="3.60.10.10">
    <property type="entry name" value="Endonuclease/exonuclease/phosphatase"/>
    <property type="match status" value="1"/>
</dbReference>
<dbReference type="EMBL" id="BARV01014575">
    <property type="protein sequence ID" value="GAI20714.1"/>
    <property type="molecule type" value="Genomic_DNA"/>
</dbReference>
<evidence type="ECO:0000313" key="6">
    <source>
        <dbReference type="EMBL" id="GAI20714.1"/>
    </source>
</evidence>
<evidence type="ECO:0000256" key="2">
    <source>
        <dbReference type="ARBA" id="ARBA00022722"/>
    </source>
</evidence>
<dbReference type="GO" id="GO:0005634">
    <property type="term" value="C:nucleus"/>
    <property type="evidence" value="ECO:0007669"/>
    <property type="project" value="TreeGrafter"/>
</dbReference>
<dbReference type="PANTHER" id="PTHR11371">
    <property type="entry name" value="DEOXYRIBONUCLEASE"/>
    <property type="match status" value="1"/>
</dbReference>
<dbReference type="PRINTS" id="PR00130">
    <property type="entry name" value="DNASEI"/>
</dbReference>
<proteinExistence type="inferred from homology"/>
<feature type="non-terminal residue" evidence="6">
    <location>
        <position position="1"/>
    </location>
</feature>
<organism evidence="6">
    <name type="scientific">marine sediment metagenome</name>
    <dbReference type="NCBI Taxonomy" id="412755"/>
    <lineage>
        <taxon>unclassified sequences</taxon>
        <taxon>metagenomes</taxon>
        <taxon>ecological metagenomes</taxon>
    </lineage>
</organism>
<dbReference type="SMART" id="SM00476">
    <property type="entry name" value="DNaseIc"/>
    <property type="match status" value="1"/>
</dbReference>
<name>X1NPW1_9ZZZZ</name>
<keyword evidence="3" id="KW-0378">Hydrolase</keyword>
<evidence type="ECO:0000256" key="4">
    <source>
        <dbReference type="SAM" id="Phobius"/>
    </source>
</evidence>
<feature type="transmembrane region" description="Helical" evidence="4">
    <location>
        <begin position="7"/>
        <end position="26"/>
    </location>
</feature>
<keyword evidence="4" id="KW-0472">Membrane</keyword>
<reference evidence="6" key="1">
    <citation type="journal article" date="2014" name="Front. Microbiol.">
        <title>High frequency of phylogenetically diverse reductive dehalogenase-homologous genes in deep subseafloor sedimentary metagenomes.</title>
        <authorList>
            <person name="Kawai M."/>
            <person name="Futagami T."/>
            <person name="Toyoda A."/>
            <person name="Takaki Y."/>
            <person name="Nishi S."/>
            <person name="Hori S."/>
            <person name="Arai W."/>
            <person name="Tsubouchi T."/>
            <person name="Morono Y."/>
            <person name="Uchiyama I."/>
            <person name="Ito T."/>
            <person name="Fujiyama A."/>
            <person name="Inagaki F."/>
            <person name="Takami H."/>
        </authorList>
    </citation>
    <scope>NUCLEOTIDE SEQUENCE</scope>
    <source>
        <strain evidence="6">Expedition CK06-06</strain>
    </source>
</reference>
<feature type="non-terminal residue" evidence="6">
    <location>
        <position position="309"/>
    </location>
</feature>
<dbReference type="AlphaFoldDB" id="X1NPW1"/>
<dbReference type="GO" id="GO:0006308">
    <property type="term" value="P:DNA catabolic process"/>
    <property type="evidence" value="ECO:0007669"/>
    <property type="project" value="InterPro"/>
</dbReference>
<comment type="caution">
    <text evidence="6">The sequence shown here is derived from an EMBL/GenBank/DDBJ whole genome shotgun (WGS) entry which is preliminary data.</text>
</comment>
<gene>
    <name evidence="6" type="ORF">S06H3_25326</name>
</gene>
<evidence type="ECO:0000259" key="5">
    <source>
        <dbReference type="Pfam" id="PF03372"/>
    </source>
</evidence>
<protein>
    <recommendedName>
        <fullName evidence="5">Endonuclease/exonuclease/phosphatase domain-containing protein</fullName>
    </recommendedName>
</protein>
<dbReference type="InterPro" id="IPR036691">
    <property type="entry name" value="Endo/exonu/phosph_ase_sf"/>
</dbReference>
<comment type="similarity">
    <text evidence="1">Belongs to the DNase I family.</text>
</comment>
<dbReference type="SUPFAM" id="SSF56219">
    <property type="entry name" value="DNase I-like"/>
    <property type="match status" value="1"/>
</dbReference>
<keyword evidence="2" id="KW-0540">Nuclease</keyword>